<dbReference type="EMBL" id="JAAONZ010000011">
    <property type="protein sequence ID" value="NHO66624.1"/>
    <property type="molecule type" value="Genomic_DNA"/>
</dbReference>
<keyword evidence="4 10" id="KW-0479">Metal-binding</keyword>
<evidence type="ECO:0000256" key="5">
    <source>
        <dbReference type="ARBA" id="ARBA00022729"/>
    </source>
</evidence>
<evidence type="ECO:0000256" key="4">
    <source>
        <dbReference type="ARBA" id="ARBA00022723"/>
    </source>
</evidence>
<sequence length="424" mass="45853">MSFIKSGRRVITVCSLVLAVVASCLYVFKAPAALTPNDLAHYNATVEKGRYLATVGNCATCHTSNDGEPYAGGVEFKTPFGRLFSTNITMDKETGIGAWSFKDFYNAFKQGIRPDGTHLYPAFPYTAFAKLTDEDIASLYVYLQTIAPVNAPVPANDLQFPYNQRALMTFWKGLFHDEAAYSWNAENSAAWNRGAYLVKGLGHCDACHTPRNLLGAEQSDLALTGGVYLDKVKTGDYQQWSAVNLTPAKTGLGAWTSDDIVTYLKTGLNDKAVLHGPMNEVVMNSTSHLTQDDAEAIAIYLKGIPANSQPSGPPPSPETLAAGETMYTVHCGACHLPTGLGDDILGISLVESAIIQAPDPSSLLNVILYGPHLPPPPFIADRTRMKMFGKRLSDQDIASIASYLRVNFGNQASAVTADQVRSQR</sequence>
<keyword evidence="6" id="KW-0677">Repeat</keyword>
<feature type="domain" description="Cytochrome c" evidence="12">
    <location>
        <begin position="189"/>
        <end position="305"/>
    </location>
</feature>
<dbReference type="Pfam" id="PF13442">
    <property type="entry name" value="Cytochrome_CBB3"/>
    <property type="match status" value="1"/>
</dbReference>
<dbReference type="Gene3D" id="1.10.760.10">
    <property type="entry name" value="Cytochrome c-like domain"/>
    <property type="match status" value="3"/>
</dbReference>
<feature type="domain" description="Cytochrome c" evidence="12">
    <location>
        <begin position="44"/>
        <end position="147"/>
    </location>
</feature>
<feature type="binding site" description="axial binding residue" evidence="10">
    <location>
        <position position="335"/>
    </location>
    <ligand>
        <name>heme c</name>
        <dbReference type="ChEBI" id="CHEBI:61717"/>
        <label>3</label>
    </ligand>
    <ligandPart>
        <name>Fe</name>
        <dbReference type="ChEBI" id="CHEBI:18248"/>
    </ligandPart>
</feature>
<dbReference type="GO" id="GO:0005886">
    <property type="term" value="C:plasma membrane"/>
    <property type="evidence" value="ECO:0007669"/>
    <property type="project" value="UniProtKB-SubCell"/>
</dbReference>
<dbReference type="PANTHER" id="PTHR35008:SF8">
    <property type="entry name" value="ALCOHOL DEHYDROGENASE CYTOCHROME C SUBUNIT"/>
    <property type="match status" value="1"/>
</dbReference>
<keyword evidence="14" id="KW-1185">Reference proteome</keyword>
<dbReference type="AlphaFoldDB" id="A0A9E5MKJ6"/>
<keyword evidence="3 9" id="KW-0349">Heme</keyword>
<dbReference type="PANTHER" id="PTHR35008">
    <property type="entry name" value="BLL4482 PROTEIN-RELATED"/>
    <property type="match status" value="1"/>
</dbReference>
<evidence type="ECO:0000256" key="7">
    <source>
        <dbReference type="ARBA" id="ARBA00023004"/>
    </source>
</evidence>
<feature type="domain" description="Cytochrome c" evidence="12">
    <location>
        <begin position="318"/>
        <end position="408"/>
    </location>
</feature>
<feature type="binding site" description="covalent" evidence="9">
    <location>
        <position position="204"/>
    </location>
    <ligand>
        <name>heme c</name>
        <dbReference type="ChEBI" id="CHEBI:61717"/>
        <label>2</label>
    </ligand>
</feature>
<feature type="binding site" description="covalent" evidence="9">
    <location>
        <position position="331"/>
    </location>
    <ligand>
        <name>heme c</name>
        <dbReference type="ChEBI" id="CHEBI:61717"/>
        <label>3</label>
    </ligand>
</feature>
<protein>
    <submittedName>
        <fullName evidence="13">C-type cytochrome</fullName>
    </submittedName>
</protein>
<evidence type="ECO:0000313" key="13">
    <source>
        <dbReference type="EMBL" id="NHO66624.1"/>
    </source>
</evidence>
<evidence type="ECO:0000313" key="14">
    <source>
        <dbReference type="Proteomes" id="UP000787472"/>
    </source>
</evidence>
<comment type="caution">
    <text evidence="13">The sequence shown here is derived from an EMBL/GenBank/DDBJ whole genome shotgun (WGS) entry which is preliminary data.</text>
</comment>
<feature type="binding site" description="covalent" evidence="9">
    <location>
        <position position="61"/>
    </location>
    <ligand>
        <name>heme c</name>
        <dbReference type="ChEBI" id="CHEBI:61717"/>
        <label>1</label>
    </ligand>
</feature>
<feature type="binding site" description="covalent" evidence="9">
    <location>
        <position position="207"/>
    </location>
    <ligand>
        <name>heme c</name>
        <dbReference type="ChEBI" id="CHEBI:61717"/>
        <label>2</label>
    </ligand>
</feature>
<accession>A0A9E5MKJ6</accession>
<evidence type="ECO:0000256" key="8">
    <source>
        <dbReference type="ARBA" id="ARBA00023136"/>
    </source>
</evidence>
<dbReference type="Proteomes" id="UP000787472">
    <property type="component" value="Unassembled WGS sequence"/>
</dbReference>
<dbReference type="PIRSF" id="PIRSF000018">
    <property type="entry name" value="Mb_ADH_cyt_c"/>
    <property type="match status" value="1"/>
</dbReference>
<dbReference type="Pfam" id="PF00034">
    <property type="entry name" value="Cytochrom_C"/>
    <property type="match status" value="1"/>
</dbReference>
<feature type="binding site" description="covalent" evidence="9">
    <location>
        <position position="334"/>
    </location>
    <ligand>
        <name>heme c</name>
        <dbReference type="ChEBI" id="CHEBI:61717"/>
        <label>3</label>
    </ligand>
</feature>
<evidence type="ECO:0000256" key="11">
    <source>
        <dbReference type="SAM" id="SignalP"/>
    </source>
</evidence>
<proteinExistence type="predicted"/>
<feature type="binding site" description="axial binding residue" evidence="10">
    <location>
        <position position="62"/>
    </location>
    <ligand>
        <name>heme c</name>
        <dbReference type="ChEBI" id="CHEBI:61717"/>
        <label>1</label>
    </ligand>
    <ligandPart>
        <name>Fe</name>
        <dbReference type="ChEBI" id="CHEBI:18248"/>
    </ligandPart>
</feature>
<keyword evidence="7 10" id="KW-0408">Iron</keyword>
<dbReference type="InterPro" id="IPR014353">
    <property type="entry name" value="Membr-bd_ADH_cyt_c"/>
</dbReference>
<dbReference type="InterPro" id="IPR036909">
    <property type="entry name" value="Cyt_c-like_dom_sf"/>
</dbReference>
<dbReference type="InterPro" id="IPR051459">
    <property type="entry name" value="Cytochrome_c-type_DH"/>
</dbReference>
<reference evidence="13" key="1">
    <citation type="submission" date="2020-03" db="EMBL/GenBank/DDBJ databases">
        <authorList>
            <person name="Guo F."/>
        </authorList>
    </citation>
    <scope>NUCLEOTIDE SEQUENCE</scope>
    <source>
        <strain evidence="13">JCM 30134</strain>
    </source>
</reference>
<feature type="signal peptide" evidence="11">
    <location>
        <begin position="1"/>
        <end position="32"/>
    </location>
</feature>
<organism evidence="13 14">
    <name type="scientific">Pseudomaricurvus hydrocarbonicus</name>
    <dbReference type="NCBI Taxonomy" id="1470433"/>
    <lineage>
        <taxon>Bacteria</taxon>
        <taxon>Pseudomonadati</taxon>
        <taxon>Pseudomonadota</taxon>
        <taxon>Gammaproteobacteria</taxon>
        <taxon>Cellvibrionales</taxon>
        <taxon>Cellvibrionaceae</taxon>
        <taxon>Pseudomaricurvus</taxon>
    </lineage>
</organism>
<evidence type="ECO:0000259" key="12">
    <source>
        <dbReference type="PROSITE" id="PS51007"/>
    </source>
</evidence>
<evidence type="ECO:0000256" key="2">
    <source>
        <dbReference type="ARBA" id="ARBA00022475"/>
    </source>
</evidence>
<dbReference type="GO" id="GO:0020037">
    <property type="term" value="F:heme binding"/>
    <property type="evidence" value="ECO:0007669"/>
    <property type="project" value="InterPro"/>
</dbReference>
<evidence type="ECO:0000256" key="6">
    <source>
        <dbReference type="ARBA" id="ARBA00022737"/>
    </source>
</evidence>
<evidence type="ECO:0000256" key="9">
    <source>
        <dbReference type="PIRSR" id="PIRSR000018-50"/>
    </source>
</evidence>
<keyword evidence="2" id="KW-1003">Cell membrane</keyword>
<keyword evidence="8" id="KW-0472">Membrane</keyword>
<dbReference type="GO" id="GO:0005506">
    <property type="term" value="F:iron ion binding"/>
    <property type="evidence" value="ECO:0007669"/>
    <property type="project" value="InterPro"/>
</dbReference>
<dbReference type="GO" id="GO:0016614">
    <property type="term" value="F:oxidoreductase activity, acting on CH-OH group of donors"/>
    <property type="evidence" value="ECO:0007669"/>
    <property type="project" value="InterPro"/>
</dbReference>
<evidence type="ECO:0000256" key="1">
    <source>
        <dbReference type="ARBA" id="ARBA00004236"/>
    </source>
</evidence>
<keyword evidence="5 11" id="KW-0732">Signal</keyword>
<name>A0A9E5MKJ6_9GAMM</name>
<feature type="binding site" description="axial binding residue" evidence="10">
    <location>
        <position position="208"/>
    </location>
    <ligand>
        <name>heme c</name>
        <dbReference type="ChEBI" id="CHEBI:61717"/>
        <label>2</label>
    </ligand>
    <ligandPart>
        <name>Fe</name>
        <dbReference type="ChEBI" id="CHEBI:18248"/>
    </ligandPart>
</feature>
<comment type="cofactor">
    <cofactor evidence="9">
        <name>heme c</name>
        <dbReference type="ChEBI" id="CHEBI:61717"/>
    </cofactor>
    <text evidence="9">Binds 3 heme c groups covalently per subunit.</text>
</comment>
<dbReference type="PROSITE" id="PS51007">
    <property type="entry name" value="CYTC"/>
    <property type="match status" value="3"/>
</dbReference>
<dbReference type="RefSeq" id="WP_167187832.1">
    <property type="nucleotide sequence ID" value="NZ_JAAONZ010000011.1"/>
</dbReference>
<dbReference type="GO" id="GO:0009055">
    <property type="term" value="F:electron transfer activity"/>
    <property type="evidence" value="ECO:0007669"/>
    <property type="project" value="InterPro"/>
</dbReference>
<evidence type="ECO:0000256" key="3">
    <source>
        <dbReference type="ARBA" id="ARBA00022617"/>
    </source>
</evidence>
<dbReference type="PROSITE" id="PS51257">
    <property type="entry name" value="PROKAR_LIPOPROTEIN"/>
    <property type="match status" value="1"/>
</dbReference>
<comment type="subcellular location">
    <subcellularLocation>
        <location evidence="1">Cell membrane</location>
    </subcellularLocation>
</comment>
<dbReference type="SUPFAM" id="SSF46626">
    <property type="entry name" value="Cytochrome c"/>
    <property type="match status" value="3"/>
</dbReference>
<dbReference type="InterPro" id="IPR009056">
    <property type="entry name" value="Cyt_c-like_dom"/>
</dbReference>
<evidence type="ECO:0000256" key="10">
    <source>
        <dbReference type="PIRSR" id="PIRSR000018-51"/>
    </source>
</evidence>
<feature type="chain" id="PRO_5039242397" evidence="11">
    <location>
        <begin position="33"/>
        <end position="424"/>
    </location>
</feature>
<feature type="binding site" description="covalent" evidence="9">
    <location>
        <position position="58"/>
    </location>
    <ligand>
        <name>heme c</name>
        <dbReference type="ChEBI" id="CHEBI:61717"/>
        <label>1</label>
    </ligand>
</feature>
<gene>
    <name evidence="13" type="ORF">G8770_13830</name>
</gene>